<dbReference type="PANTHER" id="PTHR12924:SF0">
    <property type="entry name" value="TRANSLOCON-ASSOCIATED PROTEIN SUBUNIT ALPHA"/>
    <property type="match status" value="1"/>
</dbReference>
<evidence type="ECO:0000256" key="5">
    <source>
        <dbReference type="ARBA" id="ARBA00022729"/>
    </source>
</evidence>
<comment type="subunit">
    <text evidence="10">Heterotetramer of TRAP-alpha, TRAP-beta, TRAP-delta and TRAP-gamma. Interacts with palmitoylated calnexin (CALX), the interaction is required for efficient folding of glycosylated proteins.</text>
</comment>
<evidence type="ECO:0000256" key="2">
    <source>
        <dbReference type="ARBA" id="ARBA00006776"/>
    </source>
</evidence>
<evidence type="ECO:0000313" key="15">
    <source>
        <dbReference type="EMBL" id="GAV09420.1"/>
    </source>
</evidence>
<keyword evidence="6" id="KW-0256">Endoplasmic reticulum</keyword>
<evidence type="ECO:0000313" key="16">
    <source>
        <dbReference type="Proteomes" id="UP000186922"/>
    </source>
</evidence>
<evidence type="ECO:0000256" key="12">
    <source>
        <dbReference type="SAM" id="MobiDB-lite"/>
    </source>
</evidence>
<dbReference type="STRING" id="947166.A0A1D1W7Q4"/>
<evidence type="ECO:0000256" key="11">
    <source>
        <dbReference type="ARBA" id="ARBA00031071"/>
    </source>
</evidence>
<feature type="chain" id="PRO_5008899307" description="Translocon-associated protein subunit alpha" evidence="14">
    <location>
        <begin position="23"/>
        <end position="278"/>
    </location>
</feature>
<evidence type="ECO:0000256" key="4">
    <source>
        <dbReference type="ARBA" id="ARBA00022692"/>
    </source>
</evidence>
<comment type="similarity">
    <text evidence="2">Belongs to the TRAP-alpha family.</text>
</comment>
<proteinExistence type="inferred from homology"/>
<evidence type="ECO:0000256" key="1">
    <source>
        <dbReference type="ARBA" id="ARBA00004115"/>
    </source>
</evidence>
<evidence type="ECO:0000256" key="8">
    <source>
        <dbReference type="ARBA" id="ARBA00023136"/>
    </source>
</evidence>
<accession>A0A1D1W7Q4</accession>
<comment type="subcellular location">
    <subcellularLocation>
        <location evidence="1">Endoplasmic reticulum membrane</location>
        <topology evidence="1">Single-pass type I membrane protein</topology>
    </subcellularLocation>
</comment>
<reference evidence="15 16" key="1">
    <citation type="journal article" date="2016" name="Nat. Commun.">
        <title>Extremotolerant tardigrade genome and improved radiotolerance of human cultured cells by tardigrade-unique protein.</title>
        <authorList>
            <person name="Hashimoto T."/>
            <person name="Horikawa D.D."/>
            <person name="Saito Y."/>
            <person name="Kuwahara H."/>
            <person name="Kozuka-Hata H."/>
            <person name="Shin-I T."/>
            <person name="Minakuchi Y."/>
            <person name="Ohishi K."/>
            <person name="Motoyama A."/>
            <person name="Aizu T."/>
            <person name="Enomoto A."/>
            <person name="Kondo K."/>
            <person name="Tanaka S."/>
            <person name="Hara Y."/>
            <person name="Koshikawa S."/>
            <person name="Sagara H."/>
            <person name="Miura T."/>
            <person name="Yokobori S."/>
            <person name="Miyagawa K."/>
            <person name="Suzuki Y."/>
            <person name="Kubo T."/>
            <person name="Oyama M."/>
            <person name="Kohara Y."/>
            <person name="Fujiyama A."/>
            <person name="Arakawa K."/>
            <person name="Katayama T."/>
            <person name="Toyoda A."/>
            <person name="Kunieda T."/>
        </authorList>
    </citation>
    <scope>NUCLEOTIDE SEQUENCE [LARGE SCALE GENOMIC DNA]</scope>
    <source>
        <strain evidence="15 16">YOKOZUNA-1</strain>
    </source>
</reference>
<protein>
    <recommendedName>
        <fullName evidence="3">Translocon-associated protein subunit alpha</fullName>
    </recommendedName>
    <alternativeName>
        <fullName evidence="11">Signal sequence receptor subunit alpha</fullName>
    </alternativeName>
</protein>
<gene>
    <name evidence="15" type="primary">RvY_18967-1</name>
    <name evidence="15" type="synonym">RvY_18967.1</name>
    <name evidence="15" type="ORF">RvY_18967</name>
</gene>
<organism evidence="15 16">
    <name type="scientific">Ramazzottius varieornatus</name>
    <name type="common">Water bear</name>
    <name type="synonym">Tardigrade</name>
    <dbReference type="NCBI Taxonomy" id="947166"/>
    <lineage>
        <taxon>Eukaryota</taxon>
        <taxon>Metazoa</taxon>
        <taxon>Ecdysozoa</taxon>
        <taxon>Tardigrada</taxon>
        <taxon>Eutardigrada</taxon>
        <taxon>Parachela</taxon>
        <taxon>Hypsibioidea</taxon>
        <taxon>Ramazzottiidae</taxon>
        <taxon>Ramazzottius</taxon>
    </lineage>
</organism>
<dbReference type="AlphaFoldDB" id="A0A1D1W7Q4"/>
<evidence type="ECO:0000256" key="3">
    <source>
        <dbReference type="ARBA" id="ARBA00020280"/>
    </source>
</evidence>
<feature type="transmembrane region" description="Helical" evidence="13">
    <location>
        <begin position="192"/>
        <end position="213"/>
    </location>
</feature>
<evidence type="ECO:0000256" key="13">
    <source>
        <dbReference type="SAM" id="Phobius"/>
    </source>
</evidence>
<keyword evidence="5 14" id="KW-0732">Signal</keyword>
<keyword evidence="16" id="KW-1185">Reference proteome</keyword>
<comment type="function">
    <text evidence="9">TRAP proteins are part of a complex whose function is to bind calcium to the ER membrane and thereby regulate the retention of ER resident proteins. May be involved in the recycling of the translocation apparatus after completion of the translocation process or may function as a membrane-bound chaperone facilitating folding of translocated proteins.</text>
</comment>
<keyword evidence="8 13" id="KW-0472">Membrane</keyword>
<sequence>MFRHLLLAALVLVSGLAAISRAEDDIIVETPEDAPTVTAGDFASTAQDVTGDENVLPSTISPDADTTLYFTFPVGTKDVPVNKPVRLLIGFRNKGDSVFMVDGLEASLRYPMDWSYTIANLTSVRYSREVAAQEEVTFDYGFMLSDAFSSRPFTLSINLHYRDATNRAFFNPVFNETITVIEVDEGLDSQTFFLYVMFLAAIVLAGVLIQQYINSKSKKRPVRKATQNTTLESGTSKVSDVDYDWLPESTLRQINKSPKKSPSQTHSPQQSPKAKKRI</sequence>
<dbReference type="PANTHER" id="PTHR12924">
    <property type="entry name" value="TRANSLOCON-ASSOCIATED PROTEIN, ALPHA SUBUNIT"/>
    <property type="match status" value="1"/>
</dbReference>
<dbReference type="Proteomes" id="UP000186922">
    <property type="component" value="Unassembled WGS sequence"/>
</dbReference>
<dbReference type="OrthoDB" id="1926781at2759"/>
<evidence type="ECO:0000256" key="7">
    <source>
        <dbReference type="ARBA" id="ARBA00022989"/>
    </source>
</evidence>
<evidence type="ECO:0000256" key="9">
    <source>
        <dbReference type="ARBA" id="ARBA00025620"/>
    </source>
</evidence>
<evidence type="ECO:0000256" key="6">
    <source>
        <dbReference type="ARBA" id="ARBA00022824"/>
    </source>
</evidence>
<name>A0A1D1W7Q4_RAMVA</name>
<feature type="signal peptide" evidence="14">
    <location>
        <begin position="1"/>
        <end position="22"/>
    </location>
</feature>
<dbReference type="Pfam" id="PF03896">
    <property type="entry name" value="TRAP_alpha"/>
    <property type="match status" value="1"/>
</dbReference>
<keyword evidence="7 13" id="KW-1133">Transmembrane helix</keyword>
<feature type="compositionally biased region" description="Low complexity" evidence="12">
    <location>
        <begin position="260"/>
        <end position="272"/>
    </location>
</feature>
<dbReference type="InterPro" id="IPR005595">
    <property type="entry name" value="TRAP_alpha"/>
</dbReference>
<feature type="region of interest" description="Disordered" evidence="12">
    <location>
        <begin position="253"/>
        <end position="278"/>
    </location>
</feature>
<dbReference type="GO" id="GO:0005789">
    <property type="term" value="C:endoplasmic reticulum membrane"/>
    <property type="evidence" value="ECO:0007669"/>
    <property type="project" value="UniProtKB-SubCell"/>
</dbReference>
<dbReference type="EMBL" id="BDGG01000022">
    <property type="protein sequence ID" value="GAV09420.1"/>
    <property type="molecule type" value="Genomic_DNA"/>
</dbReference>
<evidence type="ECO:0000256" key="14">
    <source>
        <dbReference type="SAM" id="SignalP"/>
    </source>
</evidence>
<keyword evidence="4 13" id="KW-0812">Transmembrane</keyword>
<evidence type="ECO:0000256" key="10">
    <source>
        <dbReference type="ARBA" id="ARBA00025854"/>
    </source>
</evidence>
<comment type="caution">
    <text evidence="15">The sequence shown here is derived from an EMBL/GenBank/DDBJ whole genome shotgun (WGS) entry which is preliminary data.</text>
</comment>